<sequence>MSTATTPADSPSARSGSADRPEGAPLSAEIVTTGTEILLGEIVDTNAAWIAQQLREAGVNLYYKTTVGDNEPRLRGVIELGLSRSDVILVTGGLGPTADDITRQAIANATGRPLVLHEGALAALQERFARFGVPMTENNRQQALIPAGAILIENPVGTAPGFIVETERGTVIALPGVPREMKHLMTETVLPYLRARSGHTGIIRRRILRTVGIGESAIDSRLRDLMDSANPTVGLAAHMGQADVRITARAATADEAEAMLDVLEARIRERIGEFIYSTTPDEPFERAVVSLLQAAGATVAVLESDPPGILARRLSTGLESYQPVSAAWMVGAPDTPEPVQRVLAGLPAPQELSETQVQSVAQALRQATGTTYGLLWLGTAGADEGVFGRTPGKTWLAVAGPGGVTTASVPFGGQDEYTLVRISNQALGVLWQQLRTSS</sequence>
<name>A0A540VB11_9CHLR</name>
<dbReference type="InterPro" id="IPR041424">
    <property type="entry name" value="CinA_KH"/>
</dbReference>
<dbReference type="EMBL" id="VIGC01000030">
    <property type="protein sequence ID" value="TQE93957.1"/>
    <property type="molecule type" value="Genomic_DNA"/>
</dbReference>
<proteinExistence type="inferred from homology"/>
<comment type="similarity">
    <text evidence="1">Belongs to the CinA family.</text>
</comment>
<comment type="caution">
    <text evidence="4">The sequence shown here is derived from an EMBL/GenBank/DDBJ whole genome shotgun (WGS) entry which is preliminary data.</text>
</comment>
<dbReference type="InParanoid" id="A0A540VB11"/>
<dbReference type="InterPro" id="IPR008136">
    <property type="entry name" value="CinA_C"/>
</dbReference>
<dbReference type="Pfam" id="PF18146">
    <property type="entry name" value="CinA_KH"/>
    <property type="match status" value="1"/>
</dbReference>
<dbReference type="SUPFAM" id="SSF142433">
    <property type="entry name" value="CinA-like"/>
    <property type="match status" value="1"/>
</dbReference>
<dbReference type="HAMAP" id="MF_00226_B">
    <property type="entry name" value="CinA_B"/>
    <property type="match status" value="1"/>
</dbReference>
<dbReference type="PANTHER" id="PTHR13939">
    <property type="entry name" value="NICOTINAMIDE-NUCLEOTIDE AMIDOHYDROLASE PNCC"/>
    <property type="match status" value="1"/>
</dbReference>
<feature type="domain" description="MoaB/Mog" evidence="3">
    <location>
        <begin position="29"/>
        <end position="196"/>
    </location>
</feature>
<dbReference type="Pfam" id="PF02464">
    <property type="entry name" value="CinA"/>
    <property type="match status" value="1"/>
</dbReference>
<dbReference type="NCBIfam" id="TIGR00200">
    <property type="entry name" value="cinA_nterm"/>
    <property type="match status" value="1"/>
</dbReference>
<evidence type="ECO:0000256" key="2">
    <source>
        <dbReference type="SAM" id="MobiDB-lite"/>
    </source>
</evidence>
<protein>
    <recommendedName>
        <fullName evidence="1">CinA-like protein</fullName>
    </recommendedName>
</protein>
<dbReference type="RefSeq" id="WP_141611756.1">
    <property type="nucleotide sequence ID" value="NZ_VIGC02000030.1"/>
</dbReference>
<evidence type="ECO:0000313" key="5">
    <source>
        <dbReference type="Proteomes" id="UP000317371"/>
    </source>
</evidence>
<dbReference type="InterPro" id="IPR036425">
    <property type="entry name" value="MoaB/Mog-like_dom_sf"/>
</dbReference>
<dbReference type="InterPro" id="IPR050101">
    <property type="entry name" value="CinA"/>
</dbReference>
<dbReference type="FunCoup" id="A0A540VB11">
    <property type="interactions" value="164"/>
</dbReference>
<feature type="compositionally biased region" description="Polar residues" evidence="2">
    <location>
        <begin position="1"/>
        <end position="15"/>
    </location>
</feature>
<dbReference type="CDD" id="cd00885">
    <property type="entry name" value="cinA"/>
    <property type="match status" value="1"/>
</dbReference>
<keyword evidence="5" id="KW-1185">Reference proteome</keyword>
<dbReference type="Gene3D" id="3.40.980.10">
    <property type="entry name" value="MoaB/Mog-like domain"/>
    <property type="match status" value="1"/>
</dbReference>
<dbReference type="Gene3D" id="3.90.950.20">
    <property type="entry name" value="CinA-like"/>
    <property type="match status" value="1"/>
</dbReference>
<evidence type="ECO:0000256" key="1">
    <source>
        <dbReference type="HAMAP-Rule" id="MF_00226"/>
    </source>
</evidence>
<gene>
    <name evidence="4" type="ORF">FKZ61_19070</name>
</gene>
<dbReference type="AlphaFoldDB" id="A0A540VB11"/>
<evidence type="ECO:0000313" key="4">
    <source>
        <dbReference type="EMBL" id="TQE93957.1"/>
    </source>
</evidence>
<evidence type="ECO:0000259" key="3">
    <source>
        <dbReference type="SMART" id="SM00852"/>
    </source>
</evidence>
<dbReference type="InterPro" id="IPR036653">
    <property type="entry name" value="CinA-like_C"/>
</dbReference>
<dbReference type="SMART" id="SM00852">
    <property type="entry name" value="MoCF_biosynth"/>
    <property type="match status" value="1"/>
</dbReference>
<dbReference type="NCBIfam" id="TIGR00177">
    <property type="entry name" value="molyb_syn"/>
    <property type="match status" value="1"/>
</dbReference>
<dbReference type="PIRSF" id="PIRSF006728">
    <property type="entry name" value="CinA"/>
    <property type="match status" value="1"/>
</dbReference>
<reference evidence="4 5" key="1">
    <citation type="submission" date="2019-06" db="EMBL/GenBank/DDBJ databases">
        <title>Genome sequence of Litorilinea aerophila BAA-2444.</title>
        <authorList>
            <person name="Maclea K.S."/>
            <person name="Maurais E.G."/>
            <person name="Iannazzi L.C."/>
        </authorList>
    </citation>
    <scope>NUCLEOTIDE SEQUENCE [LARGE SCALE GENOMIC DNA]</scope>
    <source>
        <strain evidence="4 5">ATCC BAA-2444</strain>
    </source>
</reference>
<dbReference type="Pfam" id="PF00994">
    <property type="entry name" value="MoCF_biosynth"/>
    <property type="match status" value="1"/>
</dbReference>
<feature type="region of interest" description="Disordered" evidence="2">
    <location>
        <begin position="1"/>
        <end position="24"/>
    </location>
</feature>
<dbReference type="SUPFAM" id="SSF53218">
    <property type="entry name" value="Molybdenum cofactor biosynthesis proteins"/>
    <property type="match status" value="1"/>
</dbReference>
<dbReference type="OrthoDB" id="9801454at2"/>
<dbReference type="Gene3D" id="3.30.70.2860">
    <property type="match status" value="1"/>
</dbReference>
<organism evidence="4 5">
    <name type="scientific">Litorilinea aerophila</name>
    <dbReference type="NCBI Taxonomy" id="1204385"/>
    <lineage>
        <taxon>Bacteria</taxon>
        <taxon>Bacillati</taxon>
        <taxon>Chloroflexota</taxon>
        <taxon>Caldilineae</taxon>
        <taxon>Caldilineales</taxon>
        <taxon>Caldilineaceae</taxon>
        <taxon>Litorilinea</taxon>
    </lineage>
</organism>
<dbReference type="Proteomes" id="UP000317371">
    <property type="component" value="Unassembled WGS sequence"/>
</dbReference>
<accession>A0A540VB11</accession>
<dbReference type="PANTHER" id="PTHR13939:SF0">
    <property type="entry name" value="NMN AMIDOHYDROLASE-LIKE PROTEIN YFAY"/>
    <property type="match status" value="1"/>
</dbReference>
<dbReference type="InterPro" id="IPR001453">
    <property type="entry name" value="MoaB/Mog_dom"/>
</dbReference>
<dbReference type="InterPro" id="IPR008135">
    <property type="entry name" value="Competence-induced_CinA"/>
</dbReference>